<evidence type="ECO:0000256" key="1">
    <source>
        <dbReference type="ARBA" id="ARBA00007613"/>
    </source>
</evidence>
<evidence type="ECO:0000256" key="3">
    <source>
        <dbReference type="SAM" id="Coils"/>
    </source>
</evidence>
<name>A0A3G2LC23_9FLAO</name>
<evidence type="ECO:0000313" key="5">
    <source>
        <dbReference type="Proteomes" id="UP000276309"/>
    </source>
</evidence>
<keyword evidence="2" id="KW-0564">Palmitate</keyword>
<evidence type="ECO:0000256" key="2">
    <source>
        <dbReference type="RuleBase" id="RU362097"/>
    </source>
</evidence>
<keyword evidence="5" id="KW-1185">Reference proteome</keyword>
<reference evidence="4 5" key="1">
    <citation type="submission" date="2018-08" db="EMBL/GenBank/DDBJ databases">
        <title>The reduced genetic potential of extracellular carbohydrate catabolism in Euzebyella marina RN62, a Flavobacteriia bacterium isolated from the hadal water.</title>
        <authorList>
            <person name="Xue C."/>
        </authorList>
    </citation>
    <scope>NUCLEOTIDE SEQUENCE [LARGE SCALE GENOMIC DNA]</scope>
    <source>
        <strain evidence="4 5">RN62</strain>
    </source>
</reference>
<keyword evidence="2" id="KW-0449">Lipoprotein</keyword>
<gene>
    <name evidence="4" type="ORF">D1013_16695</name>
</gene>
<dbReference type="NCBIfam" id="TIGR01845">
    <property type="entry name" value="outer_NodT"/>
    <property type="match status" value="1"/>
</dbReference>
<dbReference type="KEGG" id="emar:D1013_16695"/>
<dbReference type="PANTHER" id="PTHR30203:SF30">
    <property type="entry name" value="OUTER MEMBRANE PROTEIN-RELATED"/>
    <property type="match status" value="1"/>
</dbReference>
<keyword evidence="2" id="KW-0812">Transmembrane</keyword>
<dbReference type="GO" id="GO:0015562">
    <property type="term" value="F:efflux transmembrane transporter activity"/>
    <property type="evidence" value="ECO:0007669"/>
    <property type="project" value="InterPro"/>
</dbReference>
<accession>A0A3G2LC23</accession>
<feature type="coiled-coil region" evidence="3">
    <location>
        <begin position="434"/>
        <end position="461"/>
    </location>
</feature>
<dbReference type="SUPFAM" id="SSF56954">
    <property type="entry name" value="Outer membrane efflux proteins (OEP)"/>
    <property type="match status" value="1"/>
</dbReference>
<dbReference type="Proteomes" id="UP000276309">
    <property type="component" value="Chromosome"/>
</dbReference>
<proteinExistence type="inferred from homology"/>
<keyword evidence="3" id="KW-0175">Coiled coil</keyword>
<dbReference type="InterPro" id="IPR010131">
    <property type="entry name" value="MdtP/NodT-like"/>
</dbReference>
<dbReference type="OrthoDB" id="9770517at2"/>
<dbReference type="GO" id="GO:0005886">
    <property type="term" value="C:plasma membrane"/>
    <property type="evidence" value="ECO:0007669"/>
    <property type="project" value="UniProtKB-SubCell"/>
</dbReference>
<protein>
    <submittedName>
        <fullName evidence="4">TolC family protein</fullName>
    </submittedName>
</protein>
<dbReference type="Pfam" id="PF02321">
    <property type="entry name" value="OEP"/>
    <property type="match status" value="2"/>
</dbReference>
<sequence length="473" mass="53748">MTKYILGGTCFLLMIFSCVPSKPLAESKVQLPESFTELESDTVNSARLEWRDYFSDPQLISLIDSALAKNQELNILMRQINIANNEISERKGEYLPFVGVRAGVEVEKVGEFTRSGAVEKNLDIREGEEFPEPLTDYSVGLFATWELDIWKKLRNAKKAAVFEYLATVEGKNFMVTQLISEIAESYFELLALDNQLDLIDQNLEIQDNALKMVRLQKQAARTTELAVRRFEAEVLKNRSHRFEVKQRIIEVENEINLLVGRIPEPIQRNSSDLLQRQIDTSYAGVPSQLLQNRPDIIKAEYELAAAELSIKEARANFFPSLELNAGVGLQAFDTQFLTSTPESLIYSVVGDVVGPLINRRAIKAHYNNASERQVQAVFEYEKAVLQGYVEVVNQLSKQDNLKKSYDLKSKQVDALNETIDYSTRLFRSARAEYIEVLLAQREALDSKMELVETKKEQLIARVNLYKALGGGWN</sequence>
<evidence type="ECO:0000313" key="4">
    <source>
        <dbReference type="EMBL" id="AYN69788.1"/>
    </source>
</evidence>
<dbReference type="PANTHER" id="PTHR30203">
    <property type="entry name" value="OUTER MEMBRANE CATION EFFLUX PROTEIN"/>
    <property type="match status" value="1"/>
</dbReference>
<dbReference type="EMBL" id="CP032050">
    <property type="protein sequence ID" value="AYN69788.1"/>
    <property type="molecule type" value="Genomic_DNA"/>
</dbReference>
<dbReference type="AlphaFoldDB" id="A0A3G2LC23"/>
<dbReference type="Gene3D" id="2.20.200.10">
    <property type="entry name" value="Outer membrane efflux proteins (OEP)"/>
    <property type="match status" value="1"/>
</dbReference>
<dbReference type="Gene3D" id="1.20.1600.10">
    <property type="entry name" value="Outer membrane efflux proteins (OEP)"/>
    <property type="match status" value="1"/>
</dbReference>
<keyword evidence="2" id="KW-1134">Transmembrane beta strand</keyword>
<keyword evidence="2" id="KW-0472">Membrane</keyword>
<dbReference type="InterPro" id="IPR003423">
    <property type="entry name" value="OMP_efflux"/>
</dbReference>
<comment type="similarity">
    <text evidence="1 2">Belongs to the outer membrane factor (OMF) (TC 1.B.17) family.</text>
</comment>
<organism evidence="4 5">
    <name type="scientific">Euzebyella marina</name>
    <dbReference type="NCBI Taxonomy" id="1761453"/>
    <lineage>
        <taxon>Bacteria</taxon>
        <taxon>Pseudomonadati</taxon>
        <taxon>Bacteroidota</taxon>
        <taxon>Flavobacteriia</taxon>
        <taxon>Flavobacteriales</taxon>
        <taxon>Flavobacteriaceae</taxon>
        <taxon>Euzebyella</taxon>
    </lineage>
</organism>
<dbReference type="PROSITE" id="PS51257">
    <property type="entry name" value="PROKAR_LIPOPROTEIN"/>
    <property type="match status" value="1"/>
</dbReference>
<comment type="subcellular location">
    <subcellularLocation>
        <location evidence="2">Cell membrane</location>
        <topology evidence="2">Lipid-anchor</topology>
    </subcellularLocation>
</comment>